<dbReference type="PROSITE" id="PS50249">
    <property type="entry name" value="MPN"/>
    <property type="match status" value="1"/>
</dbReference>
<evidence type="ECO:0000313" key="4">
    <source>
        <dbReference type="Proteomes" id="UP000292958"/>
    </source>
</evidence>
<keyword evidence="1" id="KW-0482">Metalloprotease</keyword>
<dbReference type="GO" id="GO:0008237">
    <property type="term" value="F:metallopeptidase activity"/>
    <property type="evidence" value="ECO:0007669"/>
    <property type="project" value="UniProtKB-KW"/>
</dbReference>
<keyword evidence="3" id="KW-0647">Proteasome</keyword>
<comment type="caution">
    <text evidence="3">The sequence shown here is derived from an EMBL/GenBank/DDBJ whole genome shotgun (WGS) entry which is preliminary data.</text>
</comment>
<feature type="domain" description="MPN" evidence="2">
    <location>
        <begin position="30"/>
        <end position="173"/>
    </location>
</feature>
<dbReference type="Pfam" id="PF01398">
    <property type="entry name" value="JAB"/>
    <property type="match status" value="1"/>
</dbReference>
<accession>A0A4Q7XZC9</accession>
<dbReference type="GO" id="GO:0000502">
    <property type="term" value="C:proteasome complex"/>
    <property type="evidence" value="ECO:0007669"/>
    <property type="project" value="UniProtKB-KW"/>
</dbReference>
<keyword evidence="4" id="KW-1185">Reference proteome</keyword>
<keyword evidence="1" id="KW-0378">Hydrolase</keyword>
<dbReference type="Proteomes" id="UP000292958">
    <property type="component" value="Unassembled WGS sequence"/>
</dbReference>
<dbReference type="SMART" id="SM00232">
    <property type="entry name" value="JAB_MPN"/>
    <property type="match status" value="1"/>
</dbReference>
<gene>
    <name evidence="3" type="ORF">BDD14_6368</name>
</gene>
<dbReference type="EMBL" id="SHKW01000007">
    <property type="protein sequence ID" value="RZU29750.1"/>
    <property type="molecule type" value="Genomic_DNA"/>
</dbReference>
<dbReference type="Gene3D" id="3.40.140.10">
    <property type="entry name" value="Cytidine Deaminase, domain 2"/>
    <property type="match status" value="1"/>
</dbReference>
<dbReference type="RefSeq" id="WP_165420421.1">
    <property type="nucleotide sequence ID" value="NZ_SHKW01000007.1"/>
</dbReference>
<dbReference type="SUPFAM" id="SSF102712">
    <property type="entry name" value="JAB1/MPN domain"/>
    <property type="match status" value="1"/>
</dbReference>
<evidence type="ECO:0000313" key="3">
    <source>
        <dbReference type="EMBL" id="RZU29750.1"/>
    </source>
</evidence>
<reference evidence="3 4" key="1">
    <citation type="submission" date="2019-02" db="EMBL/GenBank/DDBJ databases">
        <title>Genomic Encyclopedia of Archaeal and Bacterial Type Strains, Phase II (KMG-II): from individual species to whole genera.</title>
        <authorList>
            <person name="Goeker M."/>
        </authorList>
    </citation>
    <scope>NUCLEOTIDE SEQUENCE [LARGE SCALE GENOMIC DNA]</scope>
    <source>
        <strain evidence="3 4">DSM 18101</strain>
    </source>
</reference>
<sequence length="176" mass="19507">MSDKPERDAIQWRELPGFSSAATDLPSVPIVKVAQAVLRSVQDHLNGDITIERMGLLLGYVEQQVGAPLIVNILASHPLHSLSASSTHVAMLRDQWPSAWRHFTPVKPDIQLLGWYHSHPGHGIFLSTTDLNTQALWFRQQWHVALVYDPISSTLGAFCGPQGCRTPILATDSNDR</sequence>
<dbReference type="InterPro" id="IPR000555">
    <property type="entry name" value="JAMM/MPN+_dom"/>
</dbReference>
<dbReference type="InterPro" id="IPR050242">
    <property type="entry name" value="JAMM_MPN+_peptidase_M67A"/>
</dbReference>
<evidence type="ECO:0000259" key="2">
    <source>
        <dbReference type="PROSITE" id="PS50249"/>
    </source>
</evidence>
<dbReference type="PANTHER" id="PTHR10410">
    <property type="entry name" value="EUKARYOTIC TRANSLATION INITIATION FACTOR 3 -RELATED"/>
    <property type="match status" value="1"/>
</dbReference>
<proteinExistence type="predicted"/>
<organism evidence="3 4">
    <name type="scientific">Edaphobacter modestus</name>
    <dbReference type="NCBI Taxonomy" id="388466"/>
    <lineage>
        <taxon>Bacteria</taxon>
        <taxon>Pseudomonadati</taxon>
        <taxon>Acidobacteriota</taxon>
        <taxon>Terriglobia</taxon>
        <taxon>Terriglobales</taxon>
        <taxon>Acidobacteriaceae</taxon>
        <taxon>Edaphobacter</taxon>
    </lineage>
</organism>
<evidence type="ECO:0000256" key="1">
    <source>
        <dbReference type="ARBA" id="ARBA00023049"/>
    </source>
</evidence>
<dbReference type="InterPro" id="IPR037518">
    <property type="entry name" value="MPN"/>
</dbReference>
<protein>
    <submittedName>
        <fullName evidence="3">Proteasome lid subunit RPN8/RPN11</fullName>
    </submittedName>
</protein>
<name>A0A4Q7XZC9_9BACT</name>
<keyword evidence="1" id="KW-0645">Protease</keyword>
<dbReference type="AlphaFoldDB" id="A0A4Q7XZC9"/>